<sequence>MAWGWDVIEATSEVHDQCDVVVIGGGPAGSTAATLLVRRGYRVIALEKDRHPRFHIGESLLPMNLPIFERLGVMDKVRALGVFKPGADFEADNEEGYITFEFARALGRSPPHAYQVRRQDFDEMLFRHAAQNGADAREGHEVRSVEELGTRDWRVQVSRDQGEPYSIRARYVVDASGRDAFLSSKKKLKRKNAEHQSAAIFGHFRGAEARPGEHAGNISIYRFDYGWMWMIPLPDGVMSVGAVCWPGYLKQRRGRTTDFLLETLRQNPALWKRIERAELIDNEVRVTGNYSYDSTRMAGPGWVLIGDAFAFLDPVFSSGVYLAMSGAEQAVEVVDAALRDPSREVALQRRLERRQRRGMKRFAFFIYRFNGPIMRQAFSSPRNTFQIEQGVISMLAGDVFDSFKVWSRILAFKGVYRILSLRNWSRWRADRHERLAQARSQFTGGTTPLDSE</sequence>
<dbReference type="PRINTS" id="PR00420">
    <property type="entry name" value="RNGMNOXGNASE"/>
</dbReference>
<dbReference type="EMBL" id="JADIKC010000012">
    <property type="protein sequence ID" value="MBM7123433.1"/>
    <property type="molecule type" value="Genomic_DNA"/>
</dbReference>
<dbReference type="SUPFAM" id="SSF51905">
    <property type="entry name" value="FAD/NAD(P)-binding domain"/>
    <property type="match status" value="1"/>
</dbReference>
<evidence type="ECO:0000313" key="2">
    <source>
        <dbReference type="EMBL" id="MBM7123433.1"/>
    </source>
</evidence>
<reference evidence="2 3" key="1">
    <citation type="submission" date="2020-10" db="EMBL/GenBank/DDBJ databases">
        <title>Phylogeny of dyella-like bacteria.</title>
        <authorList>
            <person name="Fu J."/>
        </authorList>
    </citation>
    <scope>NUCLEOTIDE SEQUENCE [LARGE SCALE GENOMIC DNA]</scope>
    <source>
        <strain evidence="2 3">THG-B117</strain>
    </source>
</reference>
<dbReference type="Pfam" id="PF01494">
    <property type="entry name" value="FAD_binding_3"/>
    <property type="match status" value="1"/>
</dbReference>
<dbReference type="InterPro" id="IPR050816">
    <property type="entry name" value="Flavin-dep_Halogenase_NPB"/>
</dbReference>
<evidence type="ECO:0000313" key="3">
    <source>
        <dbReference type="Proteomes" id="UP001430065"/>
    </source>
</evidence>
<dbReference type="RefSeq" id="WP_204637888.1">
    <property type="nucleotide sequence ID" value="NZ_JADIKC010000012.1"/>
</dbReference>
<dbReference type="InterPro" id="IPR036188">
    <property type="entry name" value="FAD/NAD-bd_sf"/>
</dbReference>
<proteinExistence type="predicted"/>
<keyword evidence="3" id="KW-1185">Reference proteome</keyword>
<dbReference type="PANTHER" id="PTHR43747:SF1">
    <property type="entry name" value="SLR1998 PROTEIN"/>
    <property type="match status" value="1"/>
</dbReference>
<dbReference type="Gene3D" id="3.50.50.60">
    <property type="entry name" value="FAD/NAD(P)-binding domain"/>
    <property type="match status" value="1"/>
</dbReference>
<name>A0ABS2JY22_9GAMM</name>
<comment type="caution">
    <text evidence="2">The sequence shown here is derived from an EMBL/GenBank/DDBJ whole genome shotgun (WGS) entry which is preliminary data.</text>
</comment>
<feature type="domain" description="FAD-binding" evidence="1">
    <location>
        <begin position="18"/>
        <end position="358"/>
    </location>
</feature>
<evidence type="ECO:0000259" key="1">
    <source>
        <dbReference type="Pfam" id="PF01494"/>
    </source>
</evidence>
<dbReference type="InterPro" id="IPR002938">
    <property type="entry name" value="FAD-bd"/>
</dbReference>
<gene>
    <name evidence="2" type="ORF">ISP20_19880</name>
</gene>
<accession>A0ABS2JY22</accession>
<organism evidence="2 3">
    <name type="scientific">Dyella kyungheensis</name>
    <dbReference type="NCBI Taxonomy" id="1242174"/>
    <lineage>
        <taxon>Bacteria</taxon>
        <taxon>Pseudomonadati</taxon>
        <taxon>Pseudomonadota</taxon>
        <taxon>Gammaproteobacteria</taxon>
        <taxon>Lysobacterales</taxon>
        <taxon>Rhodanobacteraceae</taxon>
        <taxon>Dyella</taxon>
    </lineage>
</organism>
<protein>
    <submittedName>
        <fullName evidence="2">Tryptophan 7-halogenase</fullName>
    </submittedName>
</protein>
<dbReference type="Proteomes" id="UP001430065">
    <property type="component" value="Unassembled WGS sequence"/>
</dbReference>
<dbReference type="PANTHER" id="PTHR43747">
    <property type="entry name" value="FAD-BINDING PROTEIN"/>
    <property type="match status" value="1"/>
</dbReference>